<reference evidence="2 3" key="1">
    <citation type="submission" date="2017-11" db="EMBL/GenBank/DDBJ databases">
        <title>De novo assembly and phasing of dikaryotic genomes from two isolates of Puccinia coronata f. sp. avenae, the causal agent of oat crown rust.</title>
        <authorList>
            <person name="Miller M.E."/>
            <person name="Zhang Y."/>
            <person name="Omidvar V."/>
            <person name="Sperschneider J."/>
            <person name="Schwessinger B."/>
            <person name="Raley C."/>
            <person name="Palmer J.M."/>
            <person name="Garnica D."/>
            <person name="Upadhyaya N."/>
            <person name="Rathjen J."/>
            <person name="Taylor J.M."/>
            <person name="Park R.F."/>
            <person name="Dodds P.N."/>
            <person name="Hirsch C.D."/>
            <person name="Kianian S.F."/>
            <person name="Figueroa M."/>
        </authorList>
    </citation>
    <scope>NUCLEOTIDE SEQUENCE [LARGE SCALE GENOMIC DNA]</scope>
    <source>
        <strain evidence="2">12NC29</strain>
    </source>
</reference>
<sequence length="432" mass="49462">MGDEIRLLNFISNIPPDANPYQETINYLEAVAAPPTLPHWARLTLKFFIACYSLMWLQSFYLLYVRFKTRTFRLITVTRLGLWRVDVPNMSGLAYFLYPPLVIADLTLQHKIDEGERDLTDKVPLLASFIWVCACQCLSNYWNDQWPEASRHGRTVPLPRYAVITMNTLFVFLLTWITPCVIILTTQSNEEYKMIRRILASIVAALEAQSSAYDPNTYKTSRLITILLPAREMLTHERNMARYLRTALIVGLANLILLCLLYAFLLKSSIGAIQRRTEECTFAVAISPFDQSGQFAHIKHRVRQEYWTSVIHGLAVYLISLAFVPILIWQVSFPGPAYMRSRTWLTVTQIGMHGPFAITGNAIVLLLNLQARRMLDLYRVQQNASRTISRNNTTTQLHLEVSCTESVGVTETVVQRDPLSLDDKHMELKVAN</sequence>
<feature type="transmembrane region" description="Helical" evidence="1">
    <location>
        <begin position="350"/>
        <end position="369"/>
    </location>
</feature>
<evidence type="ECO:0000313" key="3">
    <source>
        <dbReference type="Proteomes" id="UP000235388"/>
    </source>
</evidence>
<organism evidence="2 3">
    <name type="scientific">Puccinia coronata f. sp. avenae</name>
    <dbReference type="NCBI Taxonomy" id="200324"/>
    <lineage>
        <taxon>Eukaryota</taxon>
        <taxon>Fungi</taxon>
        <taxon>Dikarya</taxon>
        <taxon>Basidiomycota</taxon>
        <taxon>Pucciniomycotina</taxon>
        <taxon>Pucciniomycetes</taxon>
        <taxon>Pucciniales</taxon>
        <taxon>Pucciniaceae</taxon>
        <taxon>Puccinia</taxon>
    </lineage>
</organism>
<dbReference type="EMBL" id="PGCJ01000867">
    <property type="protein sequence ID" value="PLW16587.1"/>
    <property type="molecule type" value="Genomic_DNA"/>
</dbReference>
<feature type="transmembrane region" description="Helical" evidence="1">
    <location>
        <begin position="43"/>
        <end position="64"/>
    </location>
</feature>
<proteinExistence type="predicted"/>
<evidence type="ECO:0008006" key="4">
    <source>
        <dbReference type="Google" id="ProtNLM"/>
    </source>
</evidence>
<protein>
    <recommendedName>
        <fullName evidence="4">G-protein coupled receptors family 1 profile domain-containing protein</fullName>
    </recommendedName>
</protein>
<feature type="transmembrane region" description="Helical" evidence="1">
    <location>
        <begin position="306"/>
        <end position="330"/>
    </location>
</feature>
<keyword evidence="1" id="KW-0472">Membrane</keyword>
<dbReference type="AlphaFoldDB" id="A0A2N5STN1"/>
<evidence type="ECO:0000313" key="2">
    <source>
        <dbReference type="EMBL" id="PLW16587.1"/>
    </source>
</evidence>
<dbReference type="Proteomes" id="UP000235388">
    <property type="component" value="Unassembled WGS sequence"/>
</dbReference>
<evidence type="ECO:0000256" key="1">
    <source>
        <dbReference type="SAM" id="Phobius"/>
    </source>
</evidence>
<accession>A0A2N5STN1</accession>
<feature type="transmembrane region" description="Helical" evidence="1">
    <location>
        <begin position="162"/>
        <end position="185"/>
    </location>
</feature>
<keyword evidence="1" id="KW-0812">Transmembrane</keyword>
<feature type="transmembrane region" description="Helical" evidence="1">
    <location>
        <begin position="243"/>
        <end position="266"/>
    </location>
</feature>
<dbReference type="OrthoDB" id="2503731at2759"/>
<keyword evidence="3" id="KW-1185">Reference proteome</keyword>
<name>A0A2N5STN1_9BASI</name>
<keyword evidence="1" id="KW-1133">Transmembrane helix</keyword>
<gene>
    <name evidence="2" type="ORF">PCANC_15003</name>
</gene>
<comment type="caution">
    <text evidence="2">The sequence shown here is derived from an EMBL/GenBank/DDBJ whole genome shotgun (WGS) entry which is preliminary data.</text>
</comment>